<feature type="compositionally biased region" description="Basic and acidic residues" evidence="1">
    <location>
        <begin position="97"/>
        <end position="106"/>
    </location>
</feature>
<dbReference type="AlphaFoldDB" id="A0A182U6U8"/>
<reference evidence="3" key="1">
    <citation type="submission" date="2014-01" db="EMBL/GenBank/DDBJ databases">
        <title>The Genome Sequence of Anopheles melas CM1001059_A (V2).</title>
        <authorList>
            <consortium name="The Broad Institute Genomics Platform"/>
            <person name="Neafsey D.E."/>
            <person name="Besansky N."/>
            <person name="Howell P."/>
            <person name="Walton C."/>
            <person name="Young S.K."/>
            <person name="Zeng Q."/>
            <person name="Gargeya S."/>
            <person name="Fitzgerald M."/>
            <person name="Haas B."/>
            <person name="Abouelleil A."/>
            <person name="Allen A.W."/>
            <person name="Alvarado L."/>
            <person name="Arachchi H.M."/>
            <person name="Berlin A.M."/>
            <person name="Chapman S.B."/>
            <person name="Gainer-Dewar J."/>
            <person name="Goldberg J."/>
            <person name="Griggs A."/>
            <person name="Gujja S."/>
            <person name="Hansen M."/>
            <person name="Howarth C."/>
            <person name="Imamovic A."/>
            <person name="Ireland A."/>
            <person name="Larimer J."/>
            <person name="McCowan C."/>
            <person name="Murphy C."/>
            <person name="Pearson M."/>
            <person name="Poon T.W."/>
            <person name="Priest M."/>
            <person name="Roberts A."/>
            <person name="Saif S."/>
            <person name="Shea T."/>
            <person name="Sisk P."/>
            <person name="Sykes S."/>
            <person name="Wortman J."/>
            <person name="Nusbaum C."/>
            <person name="Birren B."/>
        </authorList>
    </citation>
    <scope>NUCLEOTIDE SEQUENCE [LARGE SCALE GENOMIC DNA]</scope>
    <source>
        <strain evidence="3">CM1001059</strain>
    </source>
</reference>
<evidence type="ECO:0000256" key="1">
    <source>
        <dbReference type="SAM" id="MobiDB-lite"/>
    </source>
</evidence>
<protein>
    <submittedName>
        <fullName evidence="2">Uncharacterized protein</fullName>
    </submittedName>
</protein>
<accession>A0A182U6U8</accession>
<dbReference type="EnsemblMetazoa" id="AMEC014980-RA">
    <property type="protein sequence ID" value="AMEC014980-PA"/>
    <property type="gene ID" value="AMEC014980"/>
</dbReference>
<reference evidence="2" key="2">
    <citation type="submission" date="2020-05" db="UniProtKB">
        <authorList>
            <consortium name="EnsemblMetazoa"/>
        </authorList>
    </citation>
    <scope>IDENTIFICATION</scope>
    <source>
        <strain evidence="2">CM1001059</strain>
    </source>
</reference>
<sequence length="120" mass="12634">MEIHDAKPQQAAEGWYTTLPTGVFSSRLNRAMSPLPGIKCGVRLMICARAHCCSSTSTSRETSFTLGCIILVHECTAMPGAALRKIVDSLPLVCAKKDRSAARTDRSTAVSKPAAAAAAA</sequence>
<evidence type="ECO:0000313" key="3">
    <source>
        <dbReference type="Proteomes" id="UP000075902"/>
    </source>
</evidence>
<feature type="region of interest" description="Disordered" evidence="1">
    <location>
        <begin position="97"/>
        <end position="120"/>
    </location>
</feature>
<keyword evidence="3" id="KW-1185">Reference proteome</keyword>
<name>A0A182U6U8_9DIPT</name>
<dbReference type="Proteomes" id="UP000075902">
    <property type="component" value="Unassembled WGS sequence"/>
</dbReference>
<evidence type="ECO:0000313" key="2">
    <source>
        <dbReference type="EnsemblMetazoa" id="AMEC014980-PA"/>
    </source>
</evidence>
<organism evidence="2 3">
    <name type="scientific">Anopheles melas</name>
    <dbReference type="NCBI Taxonomy" id="34690"/>
    <lineage>
        <taxon>Eukaryota</taxon>
        <taxon>Metazoa</taxon>
        <taxon>Ecdysozoa</taxon>
        <taxon>Arthropoda</taxon>
        <taxon>Hexapoda</taxon>
        <taxon>Insecta</taxon>
        <taxon>Pterygota</taxon>
        <taxon>Neoptera</taxon>
        <taxon>Endopterygota</taxon>
        <taxon>Diptera</taxon>
        <taxon>Nematocera</taxon>
        <taxon>Culicoidea</taxon>
        <taxon>Culicidae</taxon>
        <taxon>Anophelinae</taxon>
        <taxon>Anopheles</taxon>
    </lineage>
</organism>
<proteinExistence type="predicted"/>
<dbReference type="VEuPathDB" id="VectorBase:AMEC014980"/>